<organism evidence="1 2">
    <name type="scientific">Paragonimus skrjabini miyazakii</name>
    <dbReference type="NCBI Taxonomy" id="59628"/>
    <lineage>
        <taxon>Eukaryota</taxon>
        <taxon>Metazoa</taxon>
        <taxon>Spiralia</taxon>
        <taxon>Lophotrochozoa</taxon>
        <taxon>Platyhelminthes</taxon>
        <taxon>Trematoda</taxon>
        <taxon>Digenea</taxon>
        <taxon>Plagiorchiida</taxon>
        <taxon>Troglotremata</taxon>
        <taxon>Troglotrematidae</taxon>
        <taxon>Paragonimus</taxon>
    </lineage>
</organism>
<dbReference type="AlphaFoldDB" id="A0A8S9YD26"/>
<proteinExistence type="predicted"/>
<evidence type="ECO:0000313" key="1">
    <source>
        <dbReference type="EMBL" id="KAF7234226.1"/>
    </source>
</evidence>
<keyword evidence="2" id="KW-1185">Reference proteome</keyword>
<gene>
    <name evidence="1" type="ORF">EG68_12325</name>
</gene>
<protein>
    <submittedName>
        <fullName evidence="1">Uncharacterized protein</fullName>
    </submittedName>
</protein>
<dbReference type="Proteomes" id="UP000822476">
    <property type="component" value="Unassembled WGS sequence"/>
</dbReference>
<evidence type="ECO:0000313" key="2">
    <source>
        <dbReference type="Proteomes" id="UP000822476"/>
    </source>
</evidence>
<reference evidence="1" key="1">
    <citation type="submission" date="2019-07" db="EMBL/GenBank/DDBJ databases">
        <title>Annotation for the trematode Paragonimus miyazaki's.</title>
        <authorList>
            <person name="Choi Y.-J."/>
        </authorList>
    </citation>
    <scope>NUCLEOTIDE SEQUENCE</scope>
    <source>
        <strain evidence="1">Japan</strain>
    </source>
</reference>
<comment type="caution">
    <text evidence="1">The sequence shown here is derived from an EMBL/GenBank/DDBJ whole genome shotgun (WGS) entry which is preliminary data.</text>
</comment>
<accession>A0A8S9YD26</accession>
<name>A0A8S9YD26_9TREM</name>
<dbReference type="EMBL" id="JTDE01011092">
    <property type="protein sequence ID" value="KAF7234226.1"/>
    <property type="molecule type" value="Genomic_DNA"/>
</dbReference>
<sequence length="59" mass="6590">MKGKNYEERLDLADVPPQSYSAFPNPSVVGIIFVVTSKVTWELYDGSHLLDTSFSVVEL</sequence>